<dbReference type="PANTHER" id="PTHR33359">
    <property type="entry name" value="MOLYBDOPTERIN SYNTHASE SULFUR CARRIER SUBUNIT"/>
    <property type="match status" value="1"/>
</dbReference>
<dbReference type="InterPro" id="IPR003749">
    <property type="entry name" value="ThiS/MoaD-like"/>
</dbReference>
<dbReference type="InterPro" id="IPR016155">
    <property type="entry name" value="Mopterin_synth/thiamin_S_b"/>
</dbReference>
<keyword evidence="5" id="KW-1185">Reference proteome</keyword>
<dbReference type="InterPro" id="IPR012675">
    <property type="entry name" value="Beta-grasp_dom_sf"/>
</dbReference>
<keyword evidence="1" id="KW-0547">Nucleotide-binding</keyword>
<reference evidence="5" key="1">
    <citation type="journal article" date="2019" name="Int. J. Syst. Evol. Microbiol.">
        <title>The Global Catalogue of Microorganisms (GCM) 10K type strain sequencing project: providing services to taxonomists for standard genome sequencing and annotation.</title>
        <authorList>
            <consortium name="The Broad Institute Genomics Platform"/>
            <consortium name="The Broad Institute Genome Sequencing Center for Infectious Disease"/>
            <person name="Wu L."/>
            <person name="Ma J."/>
        </authorList>
    </citation>
    <scope>NUCLEOTIDE SEQUENCE [LARGE SCALE GENOMIC DNA]</scope>
    <source>
        <strain evidence="5">CCUG 43114</strain>
    </source>
</reference>
<dbReference type="PANTHER" id="PTHR33359:SF1">
    <property type="entry name" value="MOLYBDOPTERIN SYNTHASE SULFUR CARRIER SUBUNIT"/>
    <property type="match status" value="1"/>
</dbReference>
<dbReference type="Pfam" id="PF02597">
    <property type="entry name" value="ThiS"/>
    <property type="match status" value="1"/>
</dbReference>
<dbReference type="SUPFAM" id="SSF54285">
    <property type="entry name" value="MoaD/ThiS"/>
    <property type="match status" value="1"/>
</dbReference>
<protein>
    <recommendedName>
        <fullName evidence="3">Molybdopterin synthase sulfur carrier subunit</fullName>
    </recommendedName>
</protein>
<name>A0ABW0GLZ4_9MICO</name>
<dbReference type="RefSeq" id="WP_340270794.1">
    <property type="nucleotide sequence ID" value="NZ_JBBEOG010000008.1"/>
</dbReference>
<comment type="caution">
    <text evidence="4">The sequence shown here is derived from an EMBL/GenBank/DDBJ whole genome shotgun (WGS) entry which is preliminary data.</text>
</comment>
<evidence type="ECO:0000256" key="2">
    <source>
        <dbReference type="ARBA" id="ARBA00024200"/>
    </source>
</evidence>
<evidence type="ECO:0000313" key="4">
    <source>
        <dbReference type="EMBL" id="MFC5380935.1"/>
    </source>
</evidence>
<gene>
    <name evidence="4" type="ORF">ACFPJ6_09040</name>
</gene>
<evidence type="ECO:0000256" key="3">
    <source>
        <dbReference type="ARBA" id="ARBA00024247"/>
    </source>
</evidence>
<comment type="similarity">
    <text evidence="2">Belongs to the MoaD family.</text>
</comment>
<evidence type="ECO:0000313" key="5">
    <source>
        <dbReference type="Proteomes" id="UP001596122"/>
    </source>
</evidence>
<evidence type="ECO:0000256" key="1">
    <source>
        <dbReference type="ARBA" id="ARBA00022741"/>
    </source>
</evidence>
<accession>A0ABW0GLZ4</accession>
<dbReference type="Proteomes" id="UP001596122">
    <property type="component" value="Unassembled WGS sequence"/>
</dbReference>
<sequence>MADPVEADPVVADGTGRLAVRYFAGARAAAGTREETVAADPGAPLAEVLDRLAATRPALARVLPACSFLLDGTAARREDQVGAATGLDVLPPFSGG</sequence>
<dbReference type="InterPro" id="IPR044672">
    <property type="entry name" value="MOCS2A"/>
</dbReference>
<organism evidence="4 5">
    <name type="scientific">Aquipuribacter nitratireducens</name>
    <dbReference type="NCBI Taxonomy" id="650104"/>
    <lineage>
        <taxon>Bacteria</taxon>
        <taxon>Bacillati</taxon>
        <taxon>Actinomycetota</taxon>
        <taxon>Actinomycetes</taxon>
        <taxon>Micrococcales</taxon>
        <taxon>Intrasporangiaceae</taxon>
        <taxon>Aquipuribacter</taxon>
    </lineage>
</organism>
<proteinExistence type="inferred from homology"/>
<dbReference type="Gene3D" id="3.10.20.30">
    <property type="match status" value="1"/>
</dbReference>
<dbReference type="EMBL" id="JBHSLD010000007">
    <property type="protein sequence ID" value="MFC5380935.1"/>
    <property type="molecule type" value="Genomic_DNA"/>
</dbReference>